<name>A0A3M8AR24_9BACL</name>
<dbReference type="EMBL" id="RHHS01000052">
    <property type="protein sequence ID" value="RNB53015.1"/>
    <property type="molecule type" value="Genomic_DNA"/>
</dbReference>
<evidence type="ECO:0000313" key="2">
    <source>
        <dbReference type="Proteomes" id="UP000268829"/>
    </source>
</evidence>
<dbReference type="AlphaFoldDB" id="A0A3M8AR24"/>
<reference evidence="1 2" key="1">
    <citation type="submission" date="2018-10" db="EMBL/GenBank/DDBJ databases">
        <title>Phylogenomics of Brevibacillus.</title>
        <authorList>
            <person name="Dunlap C."/>
        </authorList>
    </citation>
    <scope>NUCLEOTIDE SEQUENCE [LARGE SCALE GENOMIC DNA]</scope>
    <source>
        <strain evidence="1 2">DSM 100115</strain>
    </source>
</reference>
<comment type="caution">
    <text evidence="1">The sequence shown here is derived from an EMBL/GenBank/DDBJ whole genome shotgun (WGS) entry which is preliminary data.</text>
</comment>
<dbReference type="RefSeq" id="WP_122906533.1">
    <property type="nucleotide sequence ID" value="NZ_RHHS01000052.1"/>
</dbReference>
<proteinExistence type="predicted"/>
<keyword evidence="2" id="KW-1185">Reference proteome</keyword>
<gene>
    <name evidence="1" type="ORF">EDM57_20435</name>
</gene>
<sequence>MYGFSPNYYGYDFRQIAIMAWTPSEVALNRKLRVLWEQHVYWTRLAVNSIVGDLPDKDETIKRLLRNATDFAAAFEPFYGKAIAARFGDLMKRHLTIAAELVQALKTGNTSAAADAQKRWFANADDIAVFLGRINPFWSTEEWRRMLDEHLKLLSSEVTSRIAGNYAENIALSDRIESQALEMADVMTSGIIQQFPMAFSA</sequence>
<dbReference type="Proteomes" id="UP000268829">
    <property type="component" value="Unassembled WGS sequence"/>
</dbReference>
<evidence type="ECO:0000313" key="1">
    <source>
        <dbReference type="EMBL" id="RNB53015.1"/>
    </source>
</evidence>
<protein>
    <submittedName>
        <fullName evidence="1">Acetylglutamate kinase</fullName>
    </submittedName>
</protein>
<dbReference type="GO" id="GO:0016301">
    <property type="term" value="F:kinase activity"/>
    <property type="evidence" value="ECO:0007669"/>
    <property type="project" value="UniProtKB-KW"/>
</dbReference>
<dbReference type="OrthoDB" id="2603324at2"/>
<keyword evidence="1" id="KW-0808">Transferase</keyword>
<keyword evidence="1" id="KW-0418">Kinase</keyword>
<organism evidence="1 2">
    <name type="scientific">Brevibacillus gelatini</name>
    <dbReference type="NCBI Taxonomy" id="1655277"/>
    <lineage>
        <taxon>Bacteria</taxon>
        <taxon>Bacillati</taxon>
        <taxon>Bacillota</taxon>
        <taxon>Bacilli</taxon>
        <taxon>Bacillales</taxon>
        <taxon>Paenibacillaceae</taxon>
        <taxon>Brevibacillus</taxon>
    </lineage>
</organism>
<accession>A0A3M8AR24</accession>